<reference evidence="3" key="1">
    <citation type="submission" date="2017-09" db="EMBL/GenBank/DDBJ databases">
        <authorList>
            <person name="Varghese N."/>
            <person name="Submissions S."/>
        </authorList>
    </citation>
    <scope>NUCLEOTIDE SEQUENCE [LARGE SCALE GENOMIC DNA]</scope>
    <source>
        <strain evidence="3">DSM 25885</strain>
    </source>
</reference>
<protein>
    <submittedName>
        <fullName evidence="2">Effector-binding domain-containing protein</fullName>
    </submittedName>
</protein>
<dbReference type="Gene3D" id="3.20.80.10">
    <property type="entry name" value="Regulatory factor, effector binding domain"/>
    <property type="match status" value="1"/>
</dbReference>
<dbReference type="OrthoDB" id="1421367at2"/>
<sequence>MRRVFIALCALIIIALVWYLFLKPQDYQVNFKVKTTPGTVNQTVKAWHTSMGDFEPVEQESLNSFKQELAFNDSIHEYHWDVSAINDSMSHIKVNIKDVEHSLINKIQIPFSDTDFEKKSRKTLLAFNDFLNDHLKDFKVTIVGEDELFSSACACIPVKTSQIGKAKGMMRNYSFLNSILYENGVELNGPPFVEVIDWNIKTDSLSYNFCYPIIRSESLPNHPDITYKRIFDKKTLKAEYNGNYITSDRAWYALLNYAELNNIEVEKKPVEVFYSNPNLGGNELQWKADIYLPIKEANE</sequence>
<keyword evidence="3" id="KW-1185">Reference proteome</keyword>
<dbReference type="Proteomes" id="UP000219048">
    <property type="component" value="Unassembled WGS sequence"/>
</dbReference>
<feature type="domain" description="GyrI-like small molecule binding" evidence="1">
    <location>
        <begin position="170"/>
        <end position="295"/>
    </location>
</feature>
<gene>
    <name evidence="2" type="ORF">SAMN06265377_0241</name>
</gene>
<organism evidence="2 3">
    <name type="scientific">Flagellimonas pacifica</name>
    <dbReference type="NCBI Taxonomy" id="1247520"/>
    <lineage>
        <taxon>Bacteria</taxon>
        <taxon>Pseudomonadati</taxon>
        <taxon>Bacteroidota</taxon>
        <taxon>Flavobacteriia</taxon>
        <taxon>Flavobacteriales</taxon>
        <taxon>Flavobacteriaceae</taxon>
        <taxon>Flagellimonas</taxon>
    </lineage>
</organism>
<dbReference type="AlphaFoldDB" id="A0A285MGI2"/>
<dbReference type="InterPro" id="IPR029442">
    <property type="entry name" value="GyrI-like"/>
</dbReference>
<evidence type="ECO:0000313" key="2">
    <source>
        <dbReference type="EMBL" id="SNY94581.1"/>
    </source>
</evidence>
<dbReference type="EMBL" id="OBEH01000001">
    <property type="protein sequence ID" value="SNY94581.1"/>
    <property type="molecule type" value="Genomic_DNA"/>
</dbReference>
<dbReference type="SUPFAM" id="SSF55136">
    <property type="entry name" value="Probable bacterial effector-binding domain"/>
    <property type="match status" value="1"/>
</dbReference>
<accession>A0A285MGI2</accession>
<evidence type="ECO:0000313" key="3">
    <source>
        <dbReference type="Proteomes" id="UP000219048"/>
    </source>
</evidence>
<name>A0A285MGI2_9FLAO</name>
<dbReference type="InterPro" id="IPR011256">
    <property type="entry name" value="Reg_factor_effector_dom_sf"/>
</dbReference>
<evidence type="ECO:0000259" key="1">
    <source>
        <dbReference type="Pfam" id="PF06445"/>
    </source>
</evidence>
<dbReference type="RefSeq" id="WP_097043900.1">
    <property type="nucleotide sequence ID" value="NZ_OBEH01000001.1"/>
</dbReference>
<dbReference type="Pfam" id="PF06445">
    <property type="entry name" value="GyrI-like"/>
    <property type="match status" value="1"/>
</dbReference>
<proteinExistence type="predicted"/>